<dbReference type="RefSeq" id="WP_188128063.1">
    <property type="nucleotide sequence ID" value="NZ_FNBO01000011.1"/>
</dbReference>
<reference evidence="9 10" key="1">
    <citation type="submission" date="2016-10" db="EMBL/GenBank/DDBJ databases">
        <authorList>
            <person name="Varghese N."/>
            <person name="Submissions S."/>
        </authorList>
    </citation>
    <scope>NUCLEOTIDE SEQUENCE [LARGE SCALE GENOMIC DNA]</scope>
    <source>
        <strain evidence="9 10">CGMCC 1.3527</strain>
    </source>
</reference>
<organism evidence="9 10">
    <name type="scientific">Halorubrum xinjiangense</name>
    <dbReference type="NCBI Taxonomy" id="261291"/>
    <lineage>
        <taxon>Archaea</taxon>
        <taxon>Methanobacteriati</taxon>
        <taxon>Methanobacteriota</taxon>
        <taxon>Stenosarchaea group</taxon>
        <taxon>Halobacteria</taxon>
        <taxon>Halobacteriales</taxon>
        <taxon>Haloferacaceae</taxon>
        <taxon>Halorubrum</taxon>
    </lineage>
</organism>
<keyword evidence="2" id="KW-0479">Metal-binding</keyword>
<sequence length="280" mass="31766">MSEDLHSYLQQIESNWHQSQQPCKTCPHWATGGFSRPFFAASREGNLDADVVFIGKEPGTNTDKPPTEWHREGISLTEAKKRMATRDWSPSEFPRDNSAMFSDHLLEIAVGKKAPLKEPSDSPSYKYYLTNAKKCHETYDDLDEPFLPDEGDYSEAADHCTEYLSEELKLIKPKIVVTLGSPATKAVFSRFDSLPPKSNAPKLEEGFFDKFETPDWTLIPAIHPTNTNVRFNQFQKSALIEPILNSYAEQGKIKDLGDFNGSAAREAYFNLLRQRIENLL</sequence>
<protein>
    <submittedName>
        <fullName evidence="9">Uracil-DNA glycosylase</fullName>
    </submittedName>
</protein>
<dbReference type="Proteomes" id="UP000324020">
    <property type="component" value="Unassembled WGS sequence"/>
</dbReference>
<dbReference type="GO" id="GO:0046872">
    <property type="term" value="F:metal ion binding"/>
    <property type="evidence" value="ECO:0007669"/>
    <property type="project" value="UniProtKB-KW"/>
</dbReference>
<dbReference type="OrthoDB" id="210606at2157"/>
<gene>
    <name evidence="9" type="ORF">SAMN04488067_11174</name>
</gene>
<keyword evidence="10" id="KW-1185">Reference proteome</keyword>
<evidence type="ECO:0000256" key="3">
    <source>
        <dbReference type="ARBA" id="ARBA00022763"/>
    </source>
</evidence>
<evidence type="ECO:0000256" key="5">
    <source>
        <dbReference type="ARBA" id="ARBA00023004"/>
    </source>
</evidence>
<keyword evidence="4" id="KW-0378">Hydrolase</keyword>
<evidence type="ECO:0000256" key="6">
    <source>
        <dbReference type="ARBA" id="ARBA00023014"/>
    </source>
</evidence>
<proteinExistence type="predicted"/>
<evidence type="ECO:0000256" key="7">
    <source>
        <dbReference type="ARBA" id="ARBA00023204"/>
    </source>
</evidence>
<dbReference type="SUPFAM" id="SSF52141">
    <property type="entry name" value="Uracil-DNA glycosylase-like"/>
    <property type="match status" value="1"/>
</dbReference>
<evidence type="ECO:0000256" key="2">
    <source>
        <dbReference type="ARBA" id="ARBA00022723"/>
    </source>
</evidence>
<keyword evidence="6" id="KW-0411">Iron-sulfur</keyword>
<dbReference type="AlphaFoldDB" id="A0A1G7Q7T3"/>
<dbReference type="InterPro" id="IPR036895">
    <property type="entry name" value="Uracil-DNA_glycosylase-like_sf"/>
</dbReference>
<dbReference type="InterPro" id="IPR005122">
    <property type="entry name" value="Uracil-DNA_glycosylase-like"/>
</dbReference>
<dbReference type="EMBL" id="FNBO01000011">
    <property type="protein sequence ID" value="SDF94518.1"/>
    <property type="molecule type" value="Genomic_DNA"/>
</dbReference>
<dbReference type="GO" id="GO:0097506">
    <property type="term" value="F:deaminated base DNA N-glycosylase activity"/>
    <property type="evidence" value="ECO:0007669"/>
    <property type="project" value="UniProtKB-ARBA"/>
</dbReference>
<dbReference type="GO" id="GO:0006281">
    <property type="term" value="P:DNA repair"/>
    <property type="evidence" value="ECO:0007669"/>
    <property type="project" value="UniProtKB-KW"/>
</dbReference>
<evidence type="ECO:0000313" key="9">
    <source>
        <dbReference type="EMBL" id="SDF94518.1"/>
    </source>
</evidence>
<evidence type="ECO:0000259" key="8">
    <source>
        <dbReference type="Pfam" id="PF03167"/>
    </source>
</evidence>
<keyword evidence="3" id="KW-0227">DNA damage</keyword>
<evidence type="ECO:0000256" key="4">
    <source>
        <dbReference type="ARBA" id="ARBA00022801"/>
    </source>
</evidence>
<evidence type="ECO:0000313" key="10">
    <source>
        <dbReference type="Proteomes" id="UP000324020"/>
    </source>
</evidence>
<dbReference type="PANTHER" id="PTHR33693">
    <property type="entry name" value="TYPE-5 URACIL-DNA GLYCOSYLASE"/>
    <property type="match status" value="1"/>
</dbReference>
<keyword evidence="5" id="KW-0408">Iron</keyword>
<accession>A0A1G7Q7T3</accession>
<dbReference type="GO" id="GO:0051539">
    <property type="term" value="F:4 iron, 4 sulfur cluster binding"/>
    <property type="evidence" value="ECO:0007669"/>
    <property type="project" value="UniProtKB-KW"/>
</dbReference>
<evidence type="ECO:0000256" key="1">
    <source>
        <dbReference type="ARBA" id="ARBA00022485"/>
    </source>
</evidence>
<keyword evidence="7" id="KW-0234">DNA repair</keyword>
<name>A0A1G7Q7T3_9EURY</name>
<dbReference type="Pfam" id="PF03167">
    <property type="entry name" value="UDG"/>
    <property type="match status" value="1"/>
</dbReference>
<feature type="domain" description="Uracil-DNA glycosylase-like" evidence="8">
    <location>
        <begin position="44"/>
        <end position="233"/>
    </location>
</feature>
<dbReference type="InterPro" id="IPR051536">
    <property type="entry name" value="UDG_Type-4/5"/>
</dbReference>
<keyword evidence="1" id="KW-0004">4Fe-4S</keyword>
<dbReference type="Gene3D" id="3.40.470.10">
    <property type="entry name" value="Uracil-DNA glycosylase-like domain"/>
    <property type="match status" value="1"/>
</dbReference>